<gene>
    <name evidence="1" type="ORF">PCASD_15921</name>
</gene>
<comment type="caution">
    <text evidence="1">The sequence shown here is derived from an EMBL/GenBank/DDBJ whole genome shotgun (WGS) entry which is preliminary data.</text>
</comment>
<protein>
    <submittedName>
        <fullName evidence="1">Uncharacterized protein</fullName>
    </submittedName>
</protein>
<evidence type="ECO:0000313" key="1">
    <source>
        <dbReference type="EMBL" id="PLW36287.1"/>
    </source>
</evidence>
<reference evidence="1 2" key="1">
    <citation type="submission" date="2017-11" db="EMBL/GenBank/DDBJ databases">
        <title>De novo assembly and phasing of dikaryotic genomes from two isolates of Puccinia coronata f. sp. avenae, the causal agent of oat crown rust.</title>
        <authorList>
            <person name="Miller M.E."/>
            <person name="Zhang Y."/>
            <person name="Omidvar V."/>
            <person name="Sperschneider J."/>
            <person name="Schwessinger B."/>
            <person name="Raley C."/>
            <person name="Palmer J.M."/>
            <person name="Garnica D."/>
            <person name="Upadhyaya N."/>
            <person name="Rathjen J."/>
            <person name="Taylor J.M."/>
            <person name="Park R.F."/>
            <person name="Dodds P.N."/>
            <person name="Hirsch C.D."/>
            <person name="Kianian S.F."/>
            <person name="Figueroa M."/>
        </authorList>
    </citation>
    <scope>NUCLEOTIDE SEQUENCE [LARGE SCALE GENOMIC DNA]</scope>
    <source>
        <strain evidence="1">12SD80</strain>
    </source>
</reference>
<sequence length="93" mass="10797">MSDHCNFNASYTHTTMLYPSHCWEPDLIAPSKAKLEYLVFAFKELCTTRLAPSSPTMALHRLFPKSMLLADLIWTRQLYDNPNHVLQLIRRSS</sequence>
<accession>A0A2N5UEX4</accession>
<evidence type="ECO:0000313" key="2">
    <source>
        <dbReference type="Proteomes" id="UP000235392"/>
    </source>
</evidence>
<dbReference type="AlphaFoldDB" id="A0A2N5UEX4"/>
<dbReference type="Proteomes" id="UP000235392">
    <property type="component" value="Unassembled WGS sequence"/>
</dbReference>
<name>A0A2N5UEX4_9BASI</name>
<dbReference type="EMBL" id="PGCI01000162">
    <property type="protein sequence ID" value="PLW36287.1"/>
    <property type="molecule type" value="Genomic_DNA"/>
</dbReference>
<organism evidence="1 2">
    <name type="scientific">Puccinia coronata f. sp. avenae</name>
    <dbReference type="NCBI Taxonomy" id="200324"/>
    <lineage>
        <taxon>Eukaryota</taxon>
        <taxon>Fungi</taxon>
        <taxon>Dikarya</taxon>
        <taxon>Basidiomycota</taxon>
        <taxon>Pucciniomycotina</taxon>
        <taxon>Pucciniomycetes</taxon>
        <taxon>Pucciniales</taxon>
        <taxon>Pucciniaceae</taxon>
        <taxon>Puccinia</taxon>
    </lineage>
</organism>
<proteinExistence type="predicted"/>